<protein>
    <recommendedName>
        <fullName evidence="1">FCP1 homology domain-containing protein</fullName>
    </recommendedName>
</protein>
<dbReference type="SMART" id="SM00577">
    <property type="entry name" value="CPDc"/>
    <property type="match status" value="1"/>
</dbReference>
<proteinExistence type="predicted"/>
<dbReference type="InterPro" id="IPR050365">
    <property type="entry name" value="TIM50"/>
</dbReference>
<dbReference type="NCBIfam" id="TIGR02251">
    <property type="entry name" value="HIF-SF_euk"/>
    <property type="match status" value="1"/>
</dbReference>
<gene>
    <name evidence="2" type="ORF">BE221DRAFT_73675</name>
</gene>
<dbReference type="AlphaFoldDB" id="A0A1Y5IB31"/>
<feature type="domain" description="FCP1 homology" evidence="1">
    <location>
        <begin position="120"/>
        <end position="278"/>
    </location>
</feature>
<reference evidence="2" key="1">
    <citation type="submission" date="2017-04" db="EMBL/GenBank/DDBJ databases">
        <title>Population genomics of picophytoplankton unveils novel chromosome hypervariability.</title>
        <authorList>
            <consortium name="DOE Joint Genome Institute"/>
            <person name="Blanc-Mathieu R."/>
            <person name="Krasovec M."/>
            <person name="Hebrard M."/>
            <person name="Yau S."/>
            <person name="Desgranges E."/>
            <person name="Martin J."/>
            <person name="Schackwitz W."/>
            <person name="Kuo A."/>
            <person name="Salin G."/>
            <person name="Donnadieu C."/>
            <person name="Desdevises Y."/>
            <person name="Sanchez-Ferandin S."/>
            <person name="Moreau H."/>
            <person name="Rivals E."/>
            <person name="Grigoriev I.V."/>
            <person name="Grimsley N."/>
            <person name="Eyre-Walker A."/>
            <person name="Piganeau G."/>
        </authorList>
    </citation>
    <scope>NUCLEOTIDE SEQUENCE [LARGE SCALE GENOMIC DNA]</scope>
    <source>
        <strain evidence="2">RCC 1115</strain>
    </source>
</reference>
<dbReference type="eggNOG" id="KOG1605">
    <property type="taxonomic scope" value="Eukaryota"/>
</dbReference>
<dbReference type="InterPro" id="IPR004274">
    <property type="entry name" value="FCP1_dom"/>
</dbReference>
<dbReference type="Proteomes" id="UP000195557">
    <property type="component" value="Unassembled WGS sequence"/>
</dbReference>
<dbReference type="FunFam" id="3.40.50.1000:FF:000093">
    <property type="entry name" value="NLI interacting factor-like phosphatase family protein"/>
    <property type="match status" value="1"/>
</dbReference>
<dbReference type="Pfam" id="PF03031">
    <property type="entry name" value="NIF"/>
    <property type="match status" value="1"/>
</dbReference>
<dbReference type="PANTHER" id="PTHR12210">
    <property type="entry name" value="DULLARD PROTEIN PHOSPHATASE"/>
    <property type="match status" value="1"/>
</dbReference>
<dbReference type="GO" id="GO:0016791">
    <property type="term" value="F:phosphatase activity"/>
    <property type="evidence" value="ECO:0007669"/>
    <property type="project" value="InterPro"/>
</dbReference>
<dbReference type="SUPFAM" id="SSF56784">
    <property type="entry name" value="HAD-like"/>
    <property type="match status" value="1"/>
</dbReference>
<dbReference type="InterPro" id="IPR023214">
    <property type="entry name" value="HAD_sf"/>
</dbReference>
<dbReference type="PROSITE" id="PS50969">
    <property type="entry name" value="FCP1"/>
    <property type="match status" value="1"/>
</dbReference>
<organism evidence="2">
    <name type="scientific">Ostreococcus tauri</name>
    <name type="common">Marine green alga</name>
    <dbReference type="NCBI Taxonomy" id="70448"/>
    <lineage>
        <taxon>Eukaryota</taxon>
        <taxon>Viridiplantae</taxon>
        <taxon>Chlorophyta</taxon>
        <taxon>Mamiellophyceae</taxon>
        <taxon>Mamiellales</taxon>
        <taxon>Bathycoccaceae</taxon>
        <taxon>Ostreococcus</taxon>
    </lineage>
</organism>
<name>A0A1Y5IB31_OSTTA</name>
<dbReference type="EMBL" id="KZ155782">
    <property type="protein sequence ID" value="OUS46681.1"/>
    <property type="molecule type" value="Genomic_DNA"/>
</dbReference>
<evidence type="ECO:0000259" key="1">
    <source>
        <dbReference type="PROSITE" id="PS50969"/>
    </source>
</evidence>
<sequence>MNRRQTTFTRRRQSLHRRCRRSRSHYLRCCVAANSSSDIEFELAKDGRTNNAREIRTNRDLRATCIPCVGDDASGVCVPSGYVMHQGPPFIEEQDCEWDEVRWRAHASETDDAVNLPSTPPRYKPCLVLDLDETLVHSSFKPVPNSNFIVPVEIDGSMTDVYVIKRPWVDHFLREVAKDWEIVVFTASVPKYANPVLDLLDTTKVVRWRLFRKHCYAFQGNYVKDLTCLGRDLKQTVIVDNSPYSYVFHPQNAFPVTSFIDDPNDNELLNAIPYLRELARSSDVRDGLKRTRSVSHRKSYFGRKGIDAPTLDRFGIPVAQ</sequence>
<dbReference type="InterPro" id="IPR036412">
    <property type="entry name" value="HAD-like_sf"/>
</dbReference>
<evidence type="ECO:0000313" key="2">
    <source>
        <dbReference type="EMBL" id="OUS46681.1"/>
    </source>
</evidence>
<dbReference type="CDD" id="cd07521">
    <property type="entry name" value="HAD_FCP1-like"/>
    <property type="match status" value="1"/>
</dbReference>
<accession>A0A1Y5IB31</accession>
<dbReference type="Gene3D" id="3.40.50.1000">
    <property type="entry name" value="HAD superfamily/HAD-like"/>
    <property type="match status" value="1"/>
</dbReference>
<dbReference type="InterPro" id="IPR011948">
    <property type="entry name" value="Dullard_phosphatase"/>
</dbReference>